<dbReference type="PANTHER" id="PTHR42795">
    <property type="entry name" value="ALANINE DEHYDROGENASE"/>
    <property type="match status" value="1"/>
</dbReference>
<proteinExistence type="predicted"/>
<dbReference type="SUPFAM" id="SSF51735">
    <property type="entry name" value="NAD(P)-binding Rossmann-fold domains"/>
    <property type="match status" value="1"/>
</dbReference>
<dbReference type="KEGG" id="maqu:Maq22A_2p40065"/>
<geneLocation type="plasmid" evidence="4">
    <name>pMaq22A_2p DNA</name>
</geneLocation>
<dbReference type="RefSeq" id="WP_060850959.1">
    <property type="nucleotide sequence ID" value="NZ_AP014706.1"/>
</dbReference>
<dbReference type="PATRIC" id="fig|270351.10.peg.6939"/>
<reference evidence="3 4" key="1">
    <citation type="journal article" date="2015" name="Genome Announc.">
        <title>Complete Genome Sequence of Methylobacterium aquaticum Strain 22A, Isolated from Racomitrium japonicum Moss.</title>
        <authorList>
            <person name="Tani A."/>
            <person name="Ogura Y."/>
            <person name="Hayashi T."/>
            <person name="Kimbara K."/>
        </authorList>
    </citation>
    <scope>NUCLEOTIDE SEQUENCE [LARGE SCALE GENOMIC DNA]</scope>
    <source>
        <strain evidence="3 4">MA-22A</strain>
        <plasmid evidence="4">Plasmid pMaq22A_2p DNA</plasmid>
    </source>
</reference>
<keyword evidence="3" id="KW-0614">Plasmid</keyword>
<evidence type="ECO:0000313" key="4">
    <source>
        <dbReference type="Proteomes" id="UP000061432"/>
    </source>
</evidence>
<feature type="domain" description="Alanine dehydrogenase/pyridine nucleotide transhydrogenase N-terminal" evidence="2">
    <location>
        <begin position="4"/>
        <end position="137"/>
    </location>
</feature>
<reference evidence="4" key="2">
    <citation type="submission" date="2015-01" db="EMBL/GenBank/DDBJ databases">
        <title>Complete genome sequence of Methylobacterium aquaticum strain 22A.</title>
        <authorList>
            <person name="Tani A."/>
            <person name="Ogura Y."/>
            <person name="Hayashi T."/>
        </authorList>
    </citation>
    <scope>NUCLEOTIDE SEQUENCE [LARGE SCALE GENOMIC DNA]</scope>
    <source>
        <strain evidence="4">MA-22A</strain>
        <plasmid evidence="4">Plasmid pMaq22A_2p DNA</plasmid>
    </source>
</reference>
<dbReference type="OrthoDB" id="9804592at2"/>
<dbReference type="AlphaFoldDB" id="A0A0C6FAR2"/>
<protein>
    <submittedName>
        <fullName evidence="3">Alanine dehydrogenase</fullName>
    </submittedName>
</protein>
<evidence type="ECO:0000313" key="3">
    <source>
        <dbReference type="EMBL" id="BAQ49821.1"/>
    </source>
</evidence>
<dbReference type="Gene3D" id="3.40.50.720">
    <property type="entry name" value="NAD(P)-binding Rossmann-like Domain"/>
    <property type="match status" value="2"/>
</dbReference>
<accession>A0A0C6FAR2</accession>
<dbReference type="GO" id="GO:0006524">
    <property type="term" value="P:alanine catabolic process"/>
    <property type="evidence" value="ECO:0007669"/>
    <property type="project" value="TreeGrafter"/>
</dbReference>
<gene>
    <name evidence="3" type="primary">ald</name>
    <name evidence="3" type="ORF">Maq22A_2p40065</name>
</gene>
<dbReference type="SMART" id="SM01003">
    <property type="entry name" value="AlaDh_PNT_N"/>
    <property type="match status" value="1"/>
</dbReference>
<dbReference type="PANTHER" id="PTHR42795:SF1">
    <property type="entry name" value="ALANINE DEHYDROGENASE"/>
    <property type="match status" value="1"/>
</dbReference>
<organism evidence="3 4">
    <name type="scientific">Methylobacterium aquaticum</name>
    <dbReference type="NCBI Taxonomy" id="270351"/>
    <lineage>
        <taxon>Bacteria</taxon>
        <taxon>Pseudomonadati</taxon>
        <taxon>Pseudomonadota</taxon>
        <taxon>Alphaproteobacteria</taxon>
        <taxon>Hyphomicrobiales</taxon>
        <taxon>Methylobacteriaceae</taxon>
        <taxon>Methylobacterium</taxon>
    </lineage>
</organism>
<dbReference type="Pfam" id="PF01262">
    <property type="entry name" value="AlaDh_PNT_C"/>
    <property type="match status" value="1"/>
</dbReference>
<sequence>MRIGVLRERKPDETRVALTPREVAVLVGHGHAVDVEPGAGEAAGHPDAAFVRAGAVVSAKKQILGACQLLLKVKAPLPEEYEDYDPGHILMTFLHFDENIDPVSLERLVARGFLGIACEAVRVSGRAPILEPMSRLTGHLFAQRAIELCTHHSGRLASGLDPALGPVGALLIGTGEIGLSVLQVWHALRLRMTVLANRDRAAVNAQANHRFGTRNHDYLPADVVRFLRMDVTEPARTQAALAAALPSVAIVLNAAVRRPSLPPDRLPHLITRPMLAALAPGSIVCDATACDRDLIETCLSSPDLAAIETIDGIVHYSPDHIPALVPRTASDLYAAALLPFVIALADEGVAGALGPGTPLRGAIACGAGRLADARSAARKGLSATPVDAVLAAWSTGAGYGA</sequence>
<dbReference type="SUPFAM" id="SSF52283">
    <property type="entry name" value="Formate/glycerate dehydrogenase catalytic domain-like"/>
    <property type="match status" value="1"/>
</dbReference>
<name>A0A0C6FAR2_9HYPH</name>
<dbReference type="InterPro" id="IPR036291">
    <property type="entry name" value="NAD(P)-bd_dom_sf"/>
</dbReference>
<dbReference type="Pfam" id="PF05222">
    <property type="entry name" value="AlaDh_PNT_N"/>
    <property type="match status" value="1"/>
</dbReference>
<dbReference type="InterPro" id="IPR007698">
    <property type="entry name" value="AlaDH/PNT_NAD(H)-bd"/>
</dbReference>
<keyword evidence="1" id="KW-0560">Oxidoreductase</keyword>
<dbReference type="Proteomes" id="UP000061432">
    <property type="component" value="Plasmid pMaq22A_2p"/>
</dbReference>
<evidence type="ECO:0000259" key="2">
    <source>
        <dbReference type="SMART" id="SM01003"/>
    </source>
</evidence>
<dbReference type="EMBL" id="AP014706">
    <property type="protein sequence ID" value="BAQ49821.1"/>
    <property type="molecule type" value="Genomic_DNA"/>
</dbReference>
<dbReference type="GO" id="GO:0000286">
    <property type="term" value="F:alanine dehydrogenase activity"/>
    <property type="evidence" value="ECO:0007669"/>
    <property type="project" value="TreeGrafter"/>
</dbReference>
<dbReference type="GO" id="GO:0005886">
    <property type="term" value="C:plasma membrane"/>
    <property type="evidence" value="ECO:0007669"/>
    <property type="project" value="TreeGrafter"/>
</dbReference>
<dbReference type="InterPro" id="IPR007886">
    <property type="entry name" value="AlaDH/PNT_N"/>
</dbReference>
<evidence type="ECO:0000256" key="1">
    <source>
        <dbReference type="ARBA" id="ARBA00023002"/>
    </source>
</evidence>